<dbReference type="GO" id="GO:0043531">
    <property type="term" value="F:ADP binding"/>
    <property type="evidence" value="ECO:0007669"/>
    <property type="project" value="InterPro"/>
</dbReference>
<dbReference type="Gene3D" id="3.80.10.10">
    <property type="entry name" value="Ribonuclease Inhibitor"/>
    <property type="match status" value="1"/>
</dbReference>
<sequence length="1847" mass="214378">MHNEMSSMISLCRFCYFFVTFYVHEFLWQFSWVLSGGYLIMQIFKAIRLEAGLLTTIYWHPWWLIFCLFLADYSVIAFADFAWRGITNEQRYLRAVLDDVTQALLSVDEIPQLEEVLSIITTFHATRRDLLTKHRLAITTICAFFIMDGNCNEPEKLGSSKPKYMPLKLQYKDEEDSGHHSVDSTIKFVSSVRKKVHAFIYNQSQHRVLSRDMKIHFERLLWKLTAVEAFLKDVGYVKEGIAMEKAWVEEIQVSVRDLEKALDSLTQRMFSLLHLLKAWPLLLEKTYLIDQVFKCFSQQKRRYDFQFFRRERQAPHLFLKGTVVINEVQSLIQATLGLENERYFRRYPQNKYKALQDFLHKMHQFLQKLKVTKGASNFRLSCAEQARNLARMADDAMRDKDEDFEWSDTTTTTPFDSLFYDLQRTTIAYRIKGRTRVVAGLEEDTDAIVSRLTQPTQTHNQFVFSIVGMQGIGKTCLANEVYHHRDILSKFPLRAWVSVPQDSNNNTNELLEKLATKITRTHHSNLPQEAENGREYWANKINNFLQEHPRYLLVLDNISTIEVWNMLKDAFPKPNDGRILLTTRDKTLAMALCAHQLDNIHLLRLRTMEESWVLFKEEACLPPETLSKEEREKVDQVLEKCWGLPHTISSLGRLQLPIESLSRKLEQIHEQDRTLRSENISRHANLSERQKELLTYFTFFPKNFKIPVRRLVALWVGGHGRHSGGGDNNDSHTTCEEEAETCLTELIEMNMIQAVKNNINGKPKVCCLPSYLWENNDHDATKCAPSQECIRYKDSHFFISFDTRAGDKPGENVRSLLCREIANEYLRKLRVLDLEHVFRPQLPDIIGNMVELRYLGLRWTYLEEIPSSIGNLKNLQTLDLKHTYIRILPRTIWKLQELRHLYLNHTHRSKFEHQSKTRSMQNLQTLWGVFLDENSPLKDTIDQLKSLRKLKLAFQLSEQDQKELAKRIQKLQHLQSVRLSSLDVMGRPQELHLEDYSGLDKLSDLYLYGRLKNVLVLKKLPLHLTHLTLSASGLPYDPMPYLEEFQDLRSLSLFSDSFREKHMLCSANKFPKLLVLKLWKLKGLMEWTIEEDAMKNLKELEIRSCPSLQVPNRIRHLKNLREVKLMHMDDEFVAKSEAGKKKGANQLNIVYMLVTIVSNLIVRNERKLTQALPSYWKDIWDLWEIRAAVLCSLVLQGVLIVFGNRRKFSTSDKQRIILWLAYNSMDTIAIFSLGIISKSLRCTDSTTSTIIPFWSPFLLLHLGGPNTISAYSLQDNDLWRRRVLELGGQIVAVVLVVLGSWRNTALNFLTIPMCLVGLIKCAERSWALRRVSRDQFRDSLLPNPDPGPNYARYMEEYKSKKEEGYDVSLGKLIEAPSQELVSTTVVQAITEVQFLSHANSFFGTFKRLFADLILSFDDIQNSQAFFRSRSSDEAFKVIEIELGFFYDLFYTKAFIVHSSRGLLLRLFSFSCIVTVLGVFGFVIKKAPYSNVDVLITYVLLIGAVAQEIYAVVELLSSDWILLKLGNHSKSMVRTVLYRAISSIPFSRRRWSNRMAQYNFIGFCLKERPAFCSDIQKTLHIYDRLEKHRYKDLSVVPNGLKSLVFREFQKKLRGVSDLIDCKKICSHKGDWVLQKEGCWEKLGWSIATEFDQSILLWHIATNLCYYSDLNNTDTAEVLHSETSMQLSNYMLYLLEMCPFMLPNGIGKTRLRDTCAEATEFFEEFGPIRGGTKEACTMLSQVCTDIPPSDVKGDGCKSVLFDACRLGKELEALENEEGWDSRRMWELICRVWIEMLSYAASQCRWSYHAEQLTGGGELLTHVWLLMAHLGITEQFQISQGHARVKLIVQ</sequence>
<dbReference type="Gene3D" id="1.10.10.10">
    <property type="entry name" value="Winged helix-like DNA-binding domain superfamily/Winged helix DNA-binding domain"/>
    <property type="match status" value="1"/>
</dbReference>
<dbReference type="Proteomes" id="UP000634136">
    <property type="component" value="Unassembled WGS sequence"/>
</dbReference>
<dbReference type="OrthoDB" id="1689146at2759"/>
<evidence type="ECO:0000256" key="3">
    <source>
        <dbReference type="SAM" id="Phobius"/>
    </source>
</evidence>
<dbReference type="InterPro" id="IPR027417">
    <property type="entry name" value="P-loop_NTPase"/>
</dbReference>
<dbReference type="InterPro" id="IPR007658">
    <property type="entry name" value="DUF594"/>
</dbReference>
<keyword evidence="1" id="KW-0677">Repeat</keyword>
<feature type="domain" description="Disease resistance R13L4/SHOC-2-like LRR" evidence="6">
    <location>
        <begin position="826"/>
        <end position="1127"/>
    </location>
</feature>
<dbReference type="Pfam" id="PF04578">
    <property type="entry name" value="DUF594"/>
    <property type="match status" value="1"/>
</dbReference>
<evidence type="ECO:0000313" key="7">
    <source>
        <dbReference type="EMBL" id="KAF7843595.1"/>
    </source>
</evidence>
<dbReference type="Gene3D" id="3.40.50.300">
    <property type="entry name" value="P-loop containing nucleotide triphosphate hydrolases"/>
    <property type="match status" value="1"/>
</dbReference>
<feature type="transmembrane region" description="Helical" evidence="3">
    <location>
        <begin position="1182"/>
        <end position="1204"/>
    </location>
</feature>
<dbReference type="GO" id="GO:0006952">
    <property type="term" value="P:defense response"/>
    <property type="evidence" value="ECO:0007669"/>
    <property type="project" value="UniProtKB-KW"/>
</dbReference>
<dbReference type="Pfam" id="PF13968">
    <property type="entry name" value="DUF4220"/>
    <property type="match status" value="1"/>
</dbReference>
<accession>A0A834XDW0</accession>
<evidence type="ECO:0000313" key="8">
    <source>
        <dbReference type="Proteomes" id="UP000634136"/>
    </source>
</evidence>
<dbReference type="InterPro" id="IPR025315">
    <property type="entry name" value="DUF4220"/>
</dbReference>
<evidence type="ECO:0000256" key="1">
    <source>
        <dbReference type="ARBA" id="ARBA00022737"/>
    </source>
</evidence>
<feature type="transmembrane region" description="Helical" evidence="3">
    <location>
        <begin position="1495"/>
        <end position="1521"/>
    </location>
</feature>
<dbReference type="EMBL" id="JAAIUW010000001">
    <property type="protein sequence ID" value="KAF7843595.1"/>
    <property type="molecule type" value="Genomic_DNA"/>
</dbReference>
<comment type="caution">
    <text evidence="7">The sequence shown here is derived from an EMBL/GenBank/DDBJ whole genome shotgun (WGS) entry which is preliminary data.</text>
</comment>
<keyword evidence="3" id="KW-0472">Membrane</keyword>
<protein>
    <submittedName>
        <fullName evidence="7">Disease resistance protein</fullName>
    </submittedName>
</protein>
<feature type="transmembrane region" description="Helical" evidence="3">
    <location>
        <begin position="1249"/>
        <end position="1271"/>
    </location>
</feature>
<dbReference type="SUPFAM" id="SSF52540">
    <property type="entry name" value="P-loop containing nucleoside triphosphate hydrolases"/>
    <property type="match status" value="1"/>
</dbReference>
<feature type="domain" description="NB-ARC" evidence="4">
    <location>
        <begin position="442"/>
        <end position="619"/>
    </location>
</feature>
<organism evidence="7 8">
    <name type="scientific">Senna tora</name>
    <dbReference type="NCBI Taxonomy" id="362788"/>
    <lineage>
        <taxon>Eukaryota</taxon>
        <taxon>Viridiplantae</taxon>
        <taxon>Streptophyta</taxon>
        <taxon>Embryophyta</taxon>
        <taxon>Tracheophyta</taxon>
        <taxon>Spermatophyta</taxon>
        <taxon>Magnoliopsida</taxon>
        <taxon>eudicotyledons</taxon>
        <taxon>Gunneridae</taxon>
        <taxon>Pentapetalae</taxon>
        <taxon>rosids</taxon>
        <taxon>fabids</taxon>
        <taxon>Fabales</taxon>
        <taxon>Fabaceae</taxon>
        <taxon>Caesalpinioideae</taxon>
        <taxon>Cassia clade</taxon>
        <taxon>Senna</taxon>
    </lineage>
</organism>
<dbReference type="InterPro" id="IPR036388">
    <property type="entry name" value="WH-like_DNA-bd_sf"/>
</dbReference>
<feature type="domain" description="DUF4220" evidence="5">
    <location>
        <begin position="1219"/>
        <end position="1561"/>
    </location>
</feature>
<gene>
    <name evidence="7" type="ORF">G2W53_000500</name>
</gene>
<dbReference type="InterPro" id="IPR032675">
    <property type="entry name" value="LRR_dom_sf"/>
</dbReference>
<name>A0A834XDW0_9FABA</name>
<reference evidence="7" key="1">
    <citation type="submission" date="2020-09" db="EMBL/GenBank/DDBJ databases">
        <title>Genome-Enabled Discovery of Anthraquinone Biosynthesis in Senna tora.</title>
        <authorList>
            <person name="Kang S.-H."/>
            <person name="Pandey R.P."/>
            <person name="Lee C.-M."/>
            <person name="Sim J.-S."/>
            <person name="Jeong J.-T."/>
            <person name="Choi B.-S."/>
            <person name="Jung M."/>
            <person name="Ginzburg D."/>
            <person name="Zhao K."/>
            <person name="Won S.Y."/>
            <person name="Oh T.-J."/>
            <person name="Yu Y."/>
            <person name="Kim N.-H."/>
            <person name="Lee O.R."/>
            <person name="Lee T.-H."/>
            <person name="Bashyal P."/>
            <person name="Kim T.-S."/>
            <person name="Lee W.-H."/>
            <person name="Kawkins C."/>
            <person name="Kim C.-K."/>
            <person name="Kim J.S."/>
            <person name="Ahn B.O."/>
            <person name="Rhee S.Y."/>
            <person name="Sohng J.K."/>
        </authorList>
    </citation>
    <scope>NUCLEOTIDE SEQUENCE</scope>
    <source>
        <tissue evidence="7">Leaf</tissue>
    </source>
</reference>
<keyword evidence="3" id="KW-0812">Transmembrane</keyword>
<feature type="transmembrane region" description="Helical" evidence="3">
    <location>
        <begin position="1462"/>
        <end position="1483"/>
    </location>
</feature>
<dbReference type="SUPFAM" id="SSF52058">
    <property type="entry name" value="L domain-like"/>
    <property type="match status" value="1"/>
</dbReference>
<evidence type="ECO:0000256" key="2">
    <source>
        <dbReference type="ARBA" id="ARBA00022821"/>
    </source>
</evidence>
<dbReference type="Pfam" id="PF23598">
    <property type="entry name" value="LRR_14"/>
    <property type="match status" value="1"/>
</dbReference>
<dbReference type="Pfam" id="PF00931">
    <property type="entry name" value="NB-ARC"/>
    <property type="match status" value="1"/>
</dbReference>
<feature type="transmembrane region" description="Helical" evidence="3">
    <location>
        <begin position="1216"/>
        <end position="1237"/>
    </location>
</feature>
<feature type="transmembrane region" description="Helical" evidence="3">
    <location>
        <begin position="61"/>
        <end position="83"/>
    </location>
</feature>
<keyword evidence="3" id="KW-1133">Transmembrane helix</keyword>
<dbReference type="PRINTS" id="PR00364">
    <property type="entry name" value="DISEASERSIST"/>
</dbReference>
<proteinExistence type="predicted"/>
<evidence type="ECO:0000259" key="4">
    <source>
        <dbReference type="Pfam" id="PF00931"/>
    </source>
</evidence>
<keyword evidence="2" id="KW-0611">Plant defense</keyword>
<feature type="transmembrane region" description="Helical" evidence="3">
    <location>
        <begin position="14"/>
        <end position="41"/>
    </location>
</feature>
<dbReference type="InterPro" id="IPR002182">
    <property type="entry name" value="NB-ARC"/>
</dbReference>
<dbReference type="InterPro" id="IPR055414">
    <property type="entry name" value="LRR_R13L4/SHOC2-like"/>
</dbReference>
<evidence type="ECO:0000259" key="6">
    <source>
        <dbReference type="Pfam" id="PF23598"/>
    </source>
</evidence>
<keyword evidence="8" id="KW-1185">Reference proteome</keyword>
<evidence type="ECO:0000259" key="5">
    <source>
        <dbReference type="Pfam" id="PF13968"/>
    </source>
</evidence>
<dbReference type="PANTHER" id="PTHR31325">
    <property type="entry name" value="OS01G0798800 PROTEIN-RELATED"/>
    <property type="match status" value="1"/>
</dbReference>